<reference evidence="2 3" key="1">
    <citation type="submission" date="2020-10" db="EMBL/GenBank/DDBJ databases">
        <authorList>
            <person name="Peeters C."/>
        </authorList>
    </citation>
    <scope>NUCLEOTIDE SEQUENCE [LARGE SCALE GENOMIC DNA]</scope>
    <source>
        <strain evidence="2 3">LMG 28140</strain>
    </source>
</reference>
<dbReference type="Gene3D" id="3.10.490.10">
    <property type="entry name" value="Gamma-glutamyl cyclotransferase-like"/>
    <property type="match status" value="1"/>
</dbReference>
<protein>
    <recommendedName>
        <fullName evidence="4">Gamma-glutamylcyclotransferase</fullName>
    </recommendedName>
</protein>
<dbReference type="Proteomes" id="UP000598032">
    <property type="component" value="Unassembled WGS sequence"/>
</dbReference>
<evidence type="ECO:0000313" key="3">
    <source>
        <dbReference type="Proteomes" id="UP000598032"/>
    </source>
</evidence>
<sequence>MSTRRIVARLPSAKTIATGFMIGYKLVFDKVSKDGSGKCDCEHTGSVGDRVYGVIFVVLCSERAAFDRFEGVGTGYKPSAVRVDTDAGEMSALTYVATNRQSGLPPYAWYKQHVLVGAHEANLPEDYVRKIEAAIAINDPDLTRTGKDNSASR</sequence>
<name>A0ABN7HGN2_9BURK</name>
<evidence type="ECO:0000256" key="1">
    <source>
        <dbReference type="ARBA" id="ARBA00023239"/>
    </source>
</evidence>
<comment type="caution">
    <text evidence="2">The sequence shown here is derived from an EMBL/GenBank/DDBJ whole genome shotgun (WGS) entry which is preliminary data.</text>
</comment>
<dbReference type="CDD" id="cd06661">
    <property type="entry name" value="GGCT_like"/>
    <property type="match status" value="1"/>
</dbReference>
<dbReference type="InterPro" id="IPR013024">
    <property type="entry name" value="GGCT-like"/>
</dbReference>
<accession>A0ABN7HGN2</accession>
<proteinExistence type="predicted"/>
<dbReference type="InterPro" id="IPR036568">
    <property type="entry name" value="GGCT-like_sf"/>
</dbReference>
<keyword evidence="1" id="KW-0456">Lyase</keyword>
<dbReference type="PANTHER" id="PTHR12935">
    <property type="entry name" value="GAMMA-GLUTAMYLCYCLOTRANSFERASE"/>
    <property type="match status" value="1"/>
</dbReference>
<dbReference type="PANTHER" id="PTHR12935:SF0">
    <property type="entry name" value="GAMMA-GLUTAMYLCYCLOTRANSFERASE"/>
    <property type="match status" value="1"/>
</dbReference>
<evidence type="ECO:0000313" key="2">
    <source>
        <dbReference type="EMBL" id="CAD6517599.1"/>
    </source>
</evidence>
<dbReference type="SUPFAM" id="SSF110857">
    <property type="entry name" value="Gamma-glutamyl cyclotransferase-like"/>
    <property type="match status" value="1"/>
</dbReference>
<dbReference type="EMBL" id="CAJHCP010000002">
    <property type="protein sequence ID" value="CAD6517599.1"/>
    <property type="molecule type" value="Genomic_DNA"/>
</dbReference>
<keyword evidence="3" id="KW-1185">Reference proteome</keyword>
<evidence type="ECO:0008006" key="4">
    <source>
        <dbReference type="Google" id="ProtNLM"/>
    </source>
</evidence>
<dbReference type="Pfam" id="PF13772">
    <property type="entry name" value="AIG2_2"/>
    <property type="match status" value="1"/>
</dbReference>
<organism evidence="2 3">
    <name type="scientific">Paraburkholderia metrosideri</name>
    <dbReference type="NCBI Taxonomy" id="580937"/>
    <lineage>
        <taxon>Bacteria</taxon>
        <taxon>Pseudomonadati</taxon>
        <taxon>Pseudomonadota</taxon>
        <taxon>Betaproteobacteria</taxon>
        <taxon>Burkholderiales</taxon>
        <taxon>Burkholderiaceae</taxon>
        <taxon>Paraburkholderia</taxon>
    </lineage>
</organism>
<gene>
    <name evidence="2" type="ORF">LMG28140_00961</name>
</gene>
<dbReference type="InterPro" id="IPR017939">
    <property type="entry name" value="G-Glutamylcylcotransferase"/>
</dbReference>